<comment type="caution">
    <text evidence="2">The sequence shown here is derived from an EMBL/GenBank/DDBJ whole genome shotgun (WGS) entry which is preliminary data.</text>
</comment>
<dbReference type="PANTHER" id="PTHR33303">
    <property type="entry name" value="CYTOPLASMIC PROTEIN-RELATED"/>
    <property type="match status" value="1"/>
</dbReference>
<reference evidence="3" key="1">
    <citation type="journal article" date="2019" name="Int. J. Syst. Evol. Microbiol.">
        <title>The Global Catalogue of Microorganisms (GCM) 10K type strain sequencing project: providing services to taxonomists for standard genome sequencing and annotation.</title>
        <authorList>
            <consortium name="The Broad Institute Genomics Platform"/>
            <consortium name="The Broad Institute Genome Sequencing Center for Infectious Disease"/>
            <person name="Wu L."/>
            <person name="Ma J."/>
        </authorList>
    </citation>
    <scope>NUCLEOTIDE SEQUENCE [LARGE SCALE GENOMIC DNA]</scope>
    <source>
        <strain evidence="3">CCUG 60023</strain>
    </source>
</reference>
<dbReference type="RefSeq" id="WP_377211488.1">
    <property type="nucleotide sequence ID" value="NZ_JBHTJV010000003.1"/>
</dbReference>
<gene>
    <name evidence="2" type="ORF">ACFQ14_04405</name>
</gene>
<dbReference type="Pfam" id="PF13380">
    <property type="entry name" value="CoA_binding_2"/>
    <property type="match status" value="1"/>
</dbReference>
<dbReference type="SUPFAM" id="SSF51735">
    <property type="entry name" value="NAD(P)-binding Rossmann-fold domains"/>
    <property type="match status" value="1"/>
</dbReference>
<dbReference type="InterPro" id="IPR003781">
    <property type="entry name" value="CoA-bd"/>
</dbReference>
<evidence type="ECO:0000313" key="2">
    <source>
        <dbReference type="EMBL" id="MFD0915639.1"/>
    </source>
</evidence>
<dbReference type="PANTHER" id="PTHR33303:SF2">
    <property type="entry name" value="COA-BINDING DOMAIN-CONTAINING PROTEIN"/>
    <property type="match status" value="1"/>
</dbReference>
<evidence type="ECO:0000313" key="3">
    <source>
        <dbReference type="Proteomes" id="UP001597101"/>
    </source>
</evidence>
<dbReference type="SMART" id="SM00881">
    <property type="entry name" value="CoA_binding"/>
    <property type="match status" value="1"/>
</dbReference>
<proteinExistence type="predicted"/>
<name>A0ABW3FB04_9HYPH</name>
<dbReference type="InterPro" id="IPR036291">
    <property type="entry name" value="NAD(P)-bd_dom_sf"/>
</dbReference>
<organism evidence="2 3">
    <name type="scientific">Pseudahrensia aquimaris</name>
    <dbReference type="NCBI Taxonomy" id="744461"/>
    <lineage>
        <taxon>Bacteria</taxon>
        <taxon>Pseudomonadati</taxon>
        <taxon>Pseudomonadota</taxon>
        <taxon>Alphaproteobacteria</taxon>
        <taxon>Hyphomicrobiales</taxon>
        <taxon>Ahrensiaceae</taxon>
        <taxon>Pseudahrensia</taxon>
    </lineage>
</organism>
<keyword evidence="3" id="KW-1185">Reference proteome</keyword>
<dbReference type="Proteomes" id="UP001597101">
    <property type="component" value="Unassembled WGS sequence"/>
</dbReference>
<sequence>MFYLAPVNVVDHDLYDDDWLKGILQSVKSVAIIGASANQVRPSFFVAKYMATKGYDIFPINPGQAGKEIAGAMTYASLADLPQPPDMVDIFRRAEALPGIVSEIMALPELPKVVWLQLGIRDDAIAAALEMAGIQVVQNRCPKIEYARLCGEIGWTGFNRRTISAKKPKLSKGFQHFGLKD</sequence>
<dbReference type="Gene3D" id="3.40.50.720">
    <property type="entry name" value="NAD(P)-binding Rossmann-like Domain"/>
    <property type="match status" value="1"/>
</dbReference>
<protein>
    <submittedName>
        <fullName evidence="2">CoA-binding protein</fullName>
    </submittedName>
</protein>
<dbReference type="EMBL" id="JBHTJV010000003">
    <property type="protein sequence ID" value="MFD0915639.1"/>
    <property type="molecule type" value="Genomic_DNA"/>
</dbReference>
<accession>A0ABW3FB04</accession>
<evidence type="ECO:0000259" key="1">
    <source>
        <dbReference type="SMART" id="SM00881"/>
    </source>
</evidence>
<feature type="domain" description="CoA-binding" evidence="1">
    <location>
        <begin position="24"/>
        <end position="120"/>
    </location>
</feature>